<feature type="region of interest" description="Disordered" evidence="1">
    <location>
        <begin position="142"/>
        <end position="161"/>
    </location>
</feature>
<dbReference type="OrthoDB" id="5418088at2759"/>
<protein>
    <recommendedName>
        <fullName evidence="2">DUF8035 domain-containing protein</fullName>
    </recommendedName>
</protein>
<dbReference type="RefSeq" id="XP_040712816.1">
    <property type="nucleotide sequence ID" value="XM_040858605.1"/>
</dbReference>
<name>A0A1Y2DN43_9PEZI</name>
<feature type="domain" description="DUF8035" evidence="2">
    <location>
        <begin position="763"/>
        <end position="816"/>
    </location>
</feature>
<dbReference type="AlphaFoldDB" id="A0A1Y2DN43"/>
<accession>A0A1Y2DN43</accession>
<feature type="compositionally biased region" description="Low complexity" evidence="1">
    <location>
        <begin position="255"/>
        <end position="265"/>
    </location>
</feature>
<organism evidence="3 4">
    <name type="scientific">Pseudomassariella vexata</name>
    <dbReference type="NCBI Taxonomy" id="1141098"/>
    <lineage>
        <taxon>Eukaryota</taxon>
        <taxon>Fungi</taxon>
        <taxon>Dikarya</taxon>
        <taxon>Ascomycota</taxon>
        <taxon>Pezizomycotina</taxon>
        <taxon>Sordariomycetes</taxon>
        <taxon>Xylariomycetidae</taxon>
        <taxon>Amphisphaeriales</taxon>
        <taxon>Pseudomassariaceae</taxon>
        <taxon>Pseudomassariella</taxon>
    </lineage>
</organism>
<feature type="compositionally biased region" description="Basic and acidic residues" evidence="1">
    <location>
        <begin position="360"/>
        <end position="379"/>
    </location>
</feature>
<dbReference type="EMBL" id="MCFJ01000011">
    <property type="protein sequence ID" value="ORY60589.1"/>
    <property type="molecule type" value="Genomic_DNA"/>
</dbReference>
<feature type="compositionally biased region" description="Basic and acidic residues" evidence="1">
    <location>
        <begin position="748"/>
        <end position="766"/>
    </location>
</feature>
<feature type="region of interest" description="Disordered" evidence="1">
    <location>
        <begin position="179"/>
        <end position="217"/>
    </location>
</feature>
<dbReference type="InterPro" id="IPR058348">
    <property type="entry name" value="DUF8035"/>
</dbReference>
<dbReference type="GeneID" id="63774817"/>
<feature type="compositionally biased region" description="Low complexity" evidence="1">
    <location>
        <begin position="676"/>
        <end position="687"/>
    </location>
</feature>
<feature type="compositionally biased region" description="Low complexity" evidence="1">
    <location>
        <begin position="102"/>
        <end position="128"/>
    </location>
</feature>
<evidence type="ECO:0000256" key="1">
    <source>
        <dbReference type="SAM" id="MobiDB-lite"/>
    </source>
</evidence>
<feature type="compositionally biased region" description="Pro residues" evidence="1">
    <location>
        <begin position="307"/>
        <end position="317"/>
    </location>
</feature>
<gene>
    <name evidence="3" type="ORF">BCR38DRAFT_411733</name>
</gene>
<feature type="region of interest" description="Disordered" evidence="1">
    <location>
        <begin position="393"/>
        <end position="474"/>
    </location>
</feature>
<feature type="region of interest" description="Disordered" evidence="1">
    <location>
        <begin position="230"/>
        <end position="283"/>
    </location>
</feature>
<feature type="compositionally biased region" description="Basic and acidic residues" evidence="1">
    <location>
        <begin position="230"/>
        <end position="253"/>
    </location>
</feature>
<feature type="region of interest" description="Disordered" evidence="1">
    <location>
        <begin position="1"/>
        <end position="20"/>
    </location>
</feature>
<feature type="region of interest" description="Disordered" evidence="1">
    <location>
        <begin position="306"/>
        <end position="379"/>
    </location>
</feature>
<dbReference type="STRING" id="1141098.A0A1Y2DN43"/>
<feature type="compositionally biased region" description="Basic and acidic residues" evidence="1">
    <location>
        <begin position="529"/>
        <end position="596"/>
    </location>
</feature>
<dbReference type="InParanoid" id="A0A1Y2DN43"/>
<feature type="compositionally biased region" description="Basic and acidic residues" evidence="1">
    <location>
        <begin position="860"/>
        <end position="873"/>
    </location>
</feature>
<feature type="compositionally biased region" description="Basic and acidic residues" evidence="1">
    <location>
        <begin position="689"/>
        <end position="709"/>
    </location>
</feature>
<reference evidence="3 4" key="1">
    <citation type="submission" date="2016-07" db="EMBL/GenBank/DDBJ databases">
        <title>Pervasive Adenine N6-methylation of Active Genes in Fungi.</title>
        <authorList>
            <consortium name="DOE Joint Genome Institute"/>
            <person name="Mondo S.J."/>
            <person name="Dannebaum R.O."/>
            <person name="Kuo R.C."/>
            <person name="Labutti K."/>
            <person name="Haridas S."/>
            <person name="Kuo A."/>
            <person name="Salamov A."/>
            <person name="Ahrendt S.R."/>
            <person name="Lipzen A."/>
            <person name="Sullivan W."/>
            <person name="Andreopoulos W.B."/>
            <person name="Clum A."/>
            <person name="Lindquist E."/>
            <person name="Daum C."/>
            <person name="Ramamoorthy G.K."/>
            <person name="Gryganskyi A."/>
            <person name="Culley D."/>
            <person name="Magnuson J.K."/>
            <person name="James T.Y."/>
            <person name="O'Malley M.A."/>
            <person name="Stajich J.E."/>
            <person name="Spatafora J.W."/>
            <person name="Visel A."/>
            <person name="Grigoriev I.V."/>
        </authorList>
    </citation>
    <scope>NUCLEOTIDE SEQUENCE [LARGE SCALE GENOMIC DNA]</scope>
    <source>
        <strain evidence="3 4">CBS 129021</strain>
    </source>
</reference>
<feature type="compositionally biased region" description="Basic and acidic residues" evidence="1">
    <location>
        <begin position="650"/>
        <end position="670"/>
    </location>
</feature>
<dbReference type="Proteomes" id="UP000193689">
    <property type="component" value="Unassembled WGS sequence"/>
</dbReference>
<feature type="region of interest" description="Disordered" evidence="1">
    <location>
        <begin position="804"/>
        <end position="912"/>
    </location>
</feature>
<feature type="compositionally biased region" description="Polar residues" evidence="1">
    <location>
        <begin position="198"/>
        <end position="213"/>
    </location>
</feature>
<feature type="compositionally biased region" description="Basic residues" evidence="1">
    <location>
        <begin position="901"/>
        <end position="912"/>
    </location>
</feature>
<dbReference type="PANTHER" id="PTHR42081">
    <property type="entry name" value="ZINC FINGER PROTEIN DHHC DOMAIN CONTAINING PROTEIN"/>
    <property type="match status" value="1"/>
</dbReference>
<feature type="compositionally biased region" description="Basic and acidic residues" evidence="1">
    <location>
        <begin position="403"/>
        <end position="474"/>
    </location>
</feature>
<keyword evidence="4" id="KW-1185">Reference proteome</keyword>
<sequence>MAEPHYRYSASGRRSPTFNPARASLPLSVGYSSPYGGDIHAIPTARYDSSVPRRQGGTTTITTYNVTKDPVTRSSSVRDHSRNRHRPSTVDAAPHVKPIIVTTNHPPSRSSNPSSHASSATARASSPTRDAHRSVDETYYAQPASSIRSRSHNRHHSSSATMDNDEFYRLWERQGDERLRAPRPSIGTGADPYHPHSRQSMYVNTPRNSTSLVDFNPVDGYEYTKPSELARYDLDHDQSRTRASRRESIDRNYYRPSVSVVSSEVSRPERRGPPPTSSAIDRYNRSAAAAAAASAGIYDRPTVTLPSLPPALPPPPVDAARRSGLPDAAASPTVDRWSAGRARPVSLYQDAAPRMSQPDELYRARDDERAHRDHRERSDEFFRDDVVASRGFGLRPELVEPPQPDHRRHVETADRREYDDRRFRREHEDAEPRHRSDDDLDRARGPDERKGIEFRPRMEESRDRKDNTDSKIRDKVAAGLGAAAAAIGLGAVASKEEEDPRDGRGSPRRPRASEEDLEPVGAHAAARYKPRETDVVERKSSPREDPTIVEQKREARKERTDPRDGSSTDGSRDRNSHERERERTLERDSYRRETEARLSGPLNTRDSSPITEDPAMAPQRRRRASSAAPFNPTDTRGIMDLKAELAAIDGPEKPKEKERLSARERDRATDVDTIVSSSSERQSAASRPRGRDDESRGRELAPVDFDQQKQVRVVSPPRDKSEQKPIKGILKQPKEQFPEEPYPVREGVAPHKNDEKKKDVPPDARWTKISRKMVNPEALTIGKERYEVRDDFVIVLRVLSKEEIQGYATATAQIREKRRREYERENEGRSYDDRDRGDDEEERRRRHRHRRERGEEDDDRKDRDRDYDRDRGGRTRRHKYDADVEEEERRSADDYLDHGSHHTRSHSHRDRD</sequence>
<comment type="caution">
    <text evidence="3">The sequence shown here is derived from an EMBL/GenBank/DDBJ whole genome shotgun (WGS) entry which is preliminary data.</text>
</comment>
<evidence type="ECO:0000313" key="3">
    <source>
        <dbReference type="EMBL" id="ORY60589.1"/>
    </source>
</evidence>
<feature type="region of interest" description="Disordered" evidence="1">
    <location>
        <begin position="47"/>
        <end position="135"/>
    </location>
</feature>
<feature type="region of interest" description="Disordered" evidence="1">
    <location>
        <begin position="488"/>
        <end position="768"/>
    </location>
</feature>
<feature type="compositionally biased region" description="Basic and acidic residues" evidence="1">
    <location>
        <begin position="819"/>
        <end position="837"/>
    </location>
</feature>
<evidence type="ECO:0000259" key="2">
    <source>
        <dbReference type="Pfam" id="PF26118"/>
    </source>
</evidence>
<feature type="compositionally biased region" description="Basic and acidic residues" evidence="1">
    <location>
        <begin position="887"/>
        <end position="900"/>
    </location>
</feature>
<evidence type="ECO:0000313" key="4">
    <source>
        <dbReference type="Proteomes" id="UP000193689"/>
    </source>
</evidence>
<proteinExistence type="predicted"/>
<feature type="compositionally biased region" description="Polar residues" evidence="1">
    <location>
        <begin position="601"/>
        <end position="610"/>
    </location>
</feature>
<dbReference type="PANTHER" id="PTHR42081:SF2">
    <property type="entry name" value="NIPPED-B-LIKE PROTEIN B"/>
    <property type="match status" value="1"/>
</dbReference>
<dbReference type="Pfam" id="PF26118">
    <property type="entry name" value="DUF8035"/>
    <property type="match status" value="1"/>
</dbReference>